<evidence type="ECO:0000256" key="5">
    <source>
        <dbReference type="ARBA" id="ARBA00022989"/>
    </source>
</evidence>
<dbReference type="CDD" id="cd06261">
    <property type="entry name" value="TM_PBP2"/>
    <property type="match status" value="1"/>
</dbReference>
<dbReference type="AlphaFoldDB" id="A0A7K0DZF6"/>
<gene>
    <name evidence="9" type="ORF">NRB56_68040</name>
</gene>
<organism evidence="9 10">
    <name type="scientific">Nocardia aurantia</name>
    <dbReference type="NCBI Taxonomy" id="2585199"/>
    <lineage>
        <taxon>Bacteria</taxon>
        <taxon>Bacillati</taxon>
        <taxon>Actinomycetota</taxon>
        <taxon>Actinomycetes</taxon>
        <taxon>Mycobacteriales</taxon>
        <taxon>Nocardiaceae</taxon>
        <taxon>Nocardia</taxon>
    </lineage>
</organism>
<dbReference type="Gene3D" id="1.10.3720.10">
    <property type="entry name" value="MetI-like"/>
    <property type="match status" value="1"/>
</dbReference>
<dbReference type="PROSITE" id="PS50928">
    <property type="entry name" value="ABC_TM1"/>
    <property type="match status" value="1"/>
</dbReference>
<evidence type="ECO:0000256" key="6">
    <source>
        <dbReference type="ARBA" id="ARBA00023136"/>
    </source>
</evidence>
<dbReference type="PANTHER" id="PTHR43386">
    <property type="entry name" value="OLIGOPEPTIDE TRANSPORT SYSTEM PERMEASE PROTEIN APPC"/>
    <property type="match status" value="1"/>
</dbReference>
<dbReference type="GO" id="GO:0005886">
    <property type="term" value="C:plasma membrane"/>
    <property type="evidence" value="ECO:0007669"/>
    <property type="project" value="UniProtKB-SubCell"/>
</dbReference>
<evidence type="ECO:0000256" key="1">
    <source>
        <dbReference type="ARBA" id="ARBA00004651"/>
    </source>
</evidence>
<dbReference type="Pfam" id="PF00528">
    <property type="entry name" value="BPD_transp_1"/>
    <property type="match status" value="1"/>
</dbReference>
<dbReference type="Proteomes" id="UP000431401">
    <property type="component" value="Unassembled WGS sequence"/>
</dbReference>
<dbReference type="Pfam" id="PF12911">
    <property type="entry name" value="OppC_N"/>
    <property type="match status" value="1"/>
</dbReference>
<sequence length="347" mass="34999">MSGRLATRRRGRSLRTVLRALLRRPAGVFGLAVVAVLAIAALVAVWWTPFDPQATDPRAAWLLPFRRGHVLGTDRVGRDQFSVLLAGSRETLVVAAGSALIAAIIGLALGISAALAPRWAGAVVAQAIDLVIAFPALLLAMVLAAVYGASLATVLAAIGISAGVAVARVSRGEIARVLGADYVLAARAAGASTPRIVRKHLLPNIAPTLIVQLSLVMAVSVLTEAALTYLGYGSSPSTPSWGGLLHEQQAYISARPLLVVWPGLAVAVTVLGLNLLGDALREATDPRLRRGRTGGRGSAPGPALAVGAVLAEPGVAVESGVAAESGSAAQSGVAAADHLAGGAGGAA</sequence>
<keyword evidence="10" id="KW-1185">Reference proteome</keyword>
<evidence type="ECO:0000256" key="7">
    <source>
        <dbReference type="RuleBase" id="RU363032"/>
    </source>
</evidence>
<feature type="transmembrane region" description="Helical" evidence="7">
    <location>
        <begin position="123"/>
        <end position="143"/>
    </location>
</feature>
<proteinExistence type="inferred from homology"/>
<dbReference type="InterPro" id="IPR050366">
    <property type="entry name" value="BP-dependent_transpt_permease"/>
</dbReference>
<dbReference type="PANTHER" id="PTHR43386:SF25">
    <property type="entry name" value="PEPTIDE ABC TRANSPORTER PERMEASE PROTEIN"/>
    <property type="match status" value="1"/>
</dbReference>
<comment type="similarity">
    <text evidence="7">Belongs to the binding-protein-dependent transport system permease family.</text>
</comment>
<dbReference type="InterPro" id="IPR025966">
    <property type="entry name" value="OppC_N"/>
</dbReference>
<comment type="subcellular location">
    <subcellularLocation>
        <location evidence="1 7">Cell membrane</location>
        <topology evidence="1 7">Multi-pass membrane protein</topology>
    </subcellularLocation>
</comment>
<dbReference type="SUPFAM" id="SSF161098">
    <property type="entry name" value="MetI-like"/>
    <property type="match status" value="1"/>
</dbReference>
<evidence type="ECO:0000313" key="10">
    <source>
        <dbReference type="Proteomes" id="UP000431401"/>
    </source>
</evidence>
<name>A0A7K0DZF6_9NOCA</name>
<keyword evidence="2 7" id="KW-0813">Transport</keyword>
<comment type="caution">
    <text evidence="9">The sequence shown here is derived from an EMBL/GenBank/DDBJ whole genome shotgun (WGS) entry which is preliminary data.</text>
</comment>
<feature type="transmembrane region" description="Helical" evidence="7">
    <location>
        <begin position="259"/>
        <end position="280"/>
    </location>
</feature>
<dbReference type="RefSeq" id="WP_319943931.1">
    <property type="nucleotide sequence ID" value="NZ_WEGI01000017.1"/>
</dbReference>
<evidence type="ECO:0000256" key="3">
    <source>
        <dbReference type="ARBA" id="ARBA00022475"/>
    </source>
</evidence>
<feature type="transmembrane region" description="Helical" evidence="7">
    <location>
        <begin position="92"/>
        <end position="116"/>
    </location>
</feature>
<keyword evidence="6 7" id="KW-0472">Membrane</keyword>
<protein>
    <recommendedName>
        <fullName evidence="8">ABC transmembrane type-1 domain-containing protein</fullName>
    </recommendedName>
</protein>
<evidence type="ECO:0000256" key="2">
    <source>
        <dbReference type="ARBA" id="ARBA00022448"/>
    </source>
</evidence>
<keyword evidence="4 7" id="KW-0812">Transmembrane</keyword>
<evidence type="ECO:0000256" key="4">
    <source>
        <dbReference type="ARBA" id="ARBA00022692"/>
    </source>
</evidence>
<feature type="transmembrane region" description="Helical" evidence="7">
    <location>
        <begin position="21"/>
        <end position="47"/>
    </location>
</feature>
<reference evidence="9 10" key="1">
    <citation type="submission" date="2019-10" db="EMBL/GenBank/DDBJ databases">
        <title>Nocardia macrotermitis sp. nov. and Nocardia aurantia sp. nov., isolated from the gut of fungus growing-termite Macrotermes natalensis.</title>
        <authorList>
            <person name="Benndorf R."/>
            <person name="Schwitalla J."/>
            <person name="Martin K."/>
            <person name="De Beer W."/>
            <person name="Kaster A.-K."/>
            <person name="Vollmers J."/>
            <person name="Poulsen M."/>
            <person name="Beemelmanns C."/>
        </authorList>
    </citation>
    <scope>NUCLEOTIDE SEQUENCE [LARGE SCALE GENOMIC DNA]</scope>
    <source>
        <strain evidence="9 10">RB56</strain>
    </source>
</reference>
<keyword evidence="3" id="KW-1003">Cell membrane</keyword>
<feature type="transmembrane region" description="Helical" evidence="7">
    <location>
        <begin position="149"/>
        <end position="167"/>
    </location>
</feature>
<dbReference type="InterPro" id="IPR000515">
    <property type="entry name" value="MetI-like"/>
</dbReference>
<dbReference type="InterPro" id="IPR035906">
    <property type="entry name" value="MetI-like_sf"/>
</dbReference>
<dbReference type="GO" id="GO:0055085">
    <property type="term" value="P:transmembrane transport"/>
    <property type="evidence" value="ECO:0007669"/>
    <property type="project" value="InterPro"/>
</dbReference>
<evidence type="ECO:0000313" key="9">
    <source>
        <dbReference type="EMBL" id="MQY31196.1"/>
    </source>
</evidence>
<dbReference type="EMBL" id="WEGI01000017">
    <property type="protein sequence ID" value="MQY31196.1"/>
    <property type="molecule type" value="Genomic_DNA"/>
</dbReference>
<evidence type="ECO:0000259" key="8">
    <source>
        <dbReference type="PROSITE" id="PS50928"/>
    </source>
</evidence>
<keyword evidence="5 7" id="KW-1133">Transmembrane helix</keyword>
<feature type="transmembrane region" description="Helical" evidence="7">
    <location>
        <begin position="205"/>
        <end position="232"/>
    </location>
</feature>
<feature type="domain" description="ABC transmembrane type-1" evidence="8">
    <location>
        <begin position="88"/>
        <end position="277"/>
    </location>
</feature>
<accession>A0A7K0DZF6</accession>